<dbReference type="RefSeq" id="WP_013566585.1">
    <property type="nucleotide sequence ID" value="NC_014963.1"/>
</dbReference>
<evidence type="ECO:0000313" key="2">
    <source>
        <dbReference type="EMBL" id="ADV80852.1"/>
    </source>
</evidence>
<dbReference type="InterPro" id="IPR011335">
    <property type="entry name" value="Restrct_endonuc-II-like"/>
</dbReference>
<dbReference type="EMBL" id="CP002467">
    <property type="protein sequence ID" value="ADV80852.1"/>
    <property type="molecule type" value="Genomic_DNA"/>
</dbReference>
<dbReference type="Proteomes" id="UP000006844">
    <property type="component" value="Chromosome"/>
</dbReference>
<reference evidence="2 3" key="1">
    <citation type="journal article" date="2012" name="Stand. Genomic Sci.">
        <title>Complete genome sequence of Terriglobus saanensis type strain SP1PR4(T), an Acidobacteria from tundra soil.</title>
        <authorList>
            <person name="Rawat S.R."/>
            <person name="Mannisto M.K."/>
            <person name="Starovoytov V."/>
            <person name="Goodwin L."/>
            <person name="Nolan M."/>
            <person name="Hauser L."/>
            <person name="Land M."/>
            <person name="Davenport K.W."/>
            <person name="Woyke T."/>
            <person name="Haggblom M.M."/>
        </authorList>
    </citation>
    <scope>NUCLEOTIDE SEQUENCE</scope>
    <source>
        <strain evidence="3">ATCC BAA-1853 / DSM 23119 / SP1PR4</strain>
    </source>
</reference>
<dbReference type="SUPFAM" id="SSF52980">
    <property type="entry name" value="Restriction endonuclease-like"/>
    <property type="match status" value="1"/>
</dbReference>
<dbReference type="PANTHER" id="PTHR34107:SF4">
    <property type="entry name" value="SLL1222 PROTEIN"/>
    <property type="match status" value="1"/>
</dbReference>
<accession>E8UY42</accession>
<sequence>MATATHIPVSEYLATSYRPDRDYIDGEVRERNLGEQPHALIQIAFATILRNHRKEWNIRVLVEQRVQVSKDRFRIPDVCVLPATASAEGIVREAPMICIEVLSPRDTPTSLQERADDYTEMGVPFIWAVDPISRRAWVTSSDGLMKLREDEFTVPGTPIRVSLSELFAELDEIQSA</sequence>
<dbReference type="AlphaFoldDB" id="E8UY42"/>
<dbReference type="OrthoDB" id="119052at2"/>
<evidence type="ECO:0000259" key="1">
    <source>
        <dbReference type="Pfam" id="PF05685"/>
    </source>
</evidence>
<dbReference type="Gene3D" id="3.90.1570.10">
    <property type="entry name" value="tt1808, chain A"/>
    <property type="match status" value="1"/>
</dbReference>
<evidence type="ECO:0000313" key="3">
    <source>
        <dbReference type="Proteomes" id="UP000006844"/>
    </source>
</evidence>
<dbReference type="Pfam" id="PF05685">
    <property type="entry name" value="Uma2"/>
    <property type="match status" value="1"/>
</dbReference>
<keyword evidence="3" id="KW-1185">Reference proteome</keyword>
<name>E8UY42_TERSS</name>
<organism evidence="2 3">
    <name type="scientific">Terriglobus saanensis (strain ATCC BAA-1853 / DSM 23119 / SP1PR4)</name>
    <dbReference type="NCBI Taxonomy" id="401053"/>
    <lineage>
        <taxon>Bacteria</taxon>
        <taxon>Pseudomonadati</taxon>
        <taxon>Acidobacteriota</taxon>
        <taxon>Terriglobia</taxon>
        <taxon>Terriglobales</taxon>
        <taxon>Acidobacteriaceae</taxon>
        <taxon>Terriglobus</taxon>
    </lineage>
</organism>
<proteinExistence type="predicted"/>
<dbReference type="HOGENOM" id="CLU_1459363_0_0_0"/>
<dbReference type="CDD" id="cd06260">
    <property type="entry name" value="DUF820-like"/>
    <property type="match status" value="1"/>
</dbReference>
<dbReference type="PANTHER" id="PTHR34107">
    <property type="entry name" value="SLL0198 PROTEIN-RELATED"/>
    <property type="match status" value="1"/>
</dbReference>
<dbReference type="eggNOG" id="COG4636">
    <property type="taxonomic scope" value="Bacteria"/>
</dbReference>
<gene>
    <name evidence="2" type="ordered locus">AciPR4_0010</name>
</gene>
<dbReference type="InterPro" id="IPR008538">
    <property type="entry name" value="Uma2"/>
</dbReference>
<protein>
    <recommendedName>
        <fullName evidence="1">Putative restriction endonuclease domain-containing protein</fullName>
    </recommendedName>
</protein>
<dbReference type="KEGG" id="tsa:AciPR4_0010"/>
<feature type="domain" description="Putative restriction endonuclease" evidence="1">
    <location>
        <begin position="22"/>
        <end position="152"/>
    </location>
</feature>
<dbReference type="InterPro" id="IPR012296">
    <property type="entry name" value="Nuclease_put_TT1808"/>
</dbReference>